<sequence length="144" mass="16464">MFQAVVSTYHLKIKFPTKGGIGEVRCDQREARRCYNLSIKCSDPDKAGKRKVGEQGGEIEKIKKMKPERIEPIEGHKEIELFLGRVGTTTRTWSQMSPDLETLTIDFLRTNSDMFTWSPSDFQGIDPEIIVHRLNVDPQSKPVK</sequence>
<evidence type="ECO:0000313" key="1">
    <source>
        <dbReference type="EMBL" id="KAL0395061.1"/>
    </source>
</evidence>
<proteinExistence type="predicted"/>
<organism evidence="1">
    <name type="scientific">Sesamum latifolium</name>
    <dbReference type="NCBI Taxonomy" id="2727402"/>
    <lineage>
        <taxon>Eukaryota</taxon>
        <taxon>Viridiplantae</taxon>
        <taxon>Streptophyta</taxon>
        <taxon>Embryophyta</taxon>
        <taxon>Tracheophyta</taxon>
        <taxon>Spermatophyta</taxon>
        <taxon>Magnoliopsida</taxon>
        <taxon>eudicotyledons</taxon>
        <taxon>Gunneridae</taxon>
        <taxon>Pentapetalae</taxon>
        <taxon>asterids</taxon>
        <taxon>lamiids</taxon>
        <taxon>Lamiales</taxon>
        <taxon>Pedaliaceae</taxon>
        <taxon>Sesamum</taxon>
    </lineage>
</organism>
<accession>A0AAW2SR72</accession>
<comment type="caution">
    <text evidence="1">The sequence shown here is derived from an EMBL/GenBank/DDBJ whole genome shotgun (WGS) entry which is preliminary data.</text>
</comment>
<gene>
    <name evidence="1" type="ORF">Slati_4472300</name>
</gene>
<dbReference type="EMBL" id="JACGWN010000016">
    <property type="protein sequence ID" value="KAL0395061.1"/>
    <property type="molecule type" value="Genomic_DNA"/>
</dbReference>
<dbReference type="AlphaFoldDB" id="A0AAW2SR72"/>
<reference evidence="1" key="1">
    <citation type="submission" date="2020-06" db="EMBL/GenBank/DDBJ databases">
        <authorList>
            <person name="Li T."/>
            <person name="Hu X."/>
            <person name="Zhang T."/>
            <person name="Song X."/>
            <person name="Zhang H."/>
            <person name="Dai N."/>
            <person name="Sheng W."/>
            <person name="Hou X."/>
            <person name="Wei L."/>
        </authorList>
    </citation>
    <scope>NUCLEOTIDE SEQUENCE</scope>
    <source>
        <strain evidence="1">KEN1</strain>
        <tissue evidence="1">Leaf</tissue>
    </source>
</reference>
<name>A0AAW2SR72_9LAMI</name>
<protein>
    <submittedName>
        <fullName evidence="1">Uncharacterized protein</fullName>
    </submittedName>
</protein>
<reference evidence="1" key="2">
    <citation type="journal article" date="2024" name="Plant">
        <title>Genomic evolution and insights into agronomic trait innovations of Sesamum species.</title>
        <authorList>
            <person name="Miao H."/>
            <person name="Wang L."/>
            <person name="Qu L."/>
            <person name="Liu H."/>
            <person name="Sun Y."/>
            <person name="Le M."/>
            <person name="Wang Q."/>
            <person name="Wei S."/>
            <person name="Zheng Y."/>
            <person name="Lin W."/>
            <person name="Duan Y."/>
            <person name="Cao H."/>
            <person name="Xiong S."/>
            <person name="Wang X."/>
            <person name="Wei L."/>
            <person name="Li C."/>
            <person name="Ma Q."/>
            <person name="Ju M."/>
            <person name="Zhao R."/>
            <person name="Li G."/>
            <person name="Mu C."/>
            <person name="Tian Q."/>
            <person name="Mei H."/>
            <person name="Zhang T."/>
            <person name="Gao T."/>
            <person name="Zhang H."/>
        </authorList>
    </citation>
    <scope>NUCLEOTIDE SEQUENCE</scope>
    <source>
        <strain evidence="1">KEN1</strain>
    </source>
</reference>